<comment type="caution">
    <text evidence="7">The sequence shown here is derived from an EMBL/GenBank/DDBJ whole genome shotgun (WGS) entry which is preliminary data.</text>
</comment>
<protein>
    <submittedName>
        <fullName evidence="7">Fungal specific transcription factor</fullName>
    </submittedName>
</protein>
<organism evidence="7 8">
    <name type="scientific">Colletotrichum sojae</name>
    <dbReference type="NCBI Taxonomy" id="2175907"/>
    <lineage>
        <taxon>Eukaryota</taxon>
        <taxon>Fungi</taxon>
        <taxon>Dikarya</taxon>
        <taxon>Ascomycota</taxon>
        <taxon>Pezizomycotina</taxon>
        <taxon>Sordariomycetes</taxon>
        <taxon>Hypocreomycetidae</taxon>
        <taxon>Glomerellales</taxon>
        <taxon>Glomerellaceae</taxon>
        <taxon>Colletotrichum</taxon>
        <taxon>Colletotrichum orchidearum species complex</taxon>
    </lineage>
</organism>
<keyword evidence="2" id="KW-0479">Metal-binding</keyword>
<evidence type="ECO:0000259" key="6">
    <source>
        <dbReference type="PROSITE" id="PS50048"/>
    </source>
</evidence>
<dbReference type="EMBL" id="WIGN01000253">
    <property type="protein sequence ID" value="KAF6802958.1"/>
    <property type="molecule type" value="Genomic_DNA"/>
</dbReference>
<dbReference type="InterPro" id="IPR036864">
    <property type="entry name" value="Zn2-C6_fun-type_DNA-bd_sf"/>
</dbReference>
<dbReference type="PANTHER" id="PTHR46910:SF3">
    <property type="entry name" value="HALOTOLERANCE PROTEIN 9-RELATED"/>
    <property type="match status" value="1"/>
</dbReference>
<dbReference type="Proteomes" id="UP000652219">
    <property type="component" value="Unassembled WGS sequence"/>
</dbReference>
<dbReference type="CDD" id="cd00067">
    <property type="entry name" value="GAL4"/>
    <property type="match status" value="1"/>
</dbReference>
<dbReference type="PANTHER" id="PTHR46910">
    <property type="entry name" value="TRANSCRIPTION FACTOR PDR1"/>
    <property type="match status" value="1"/>
</dbReference>
<dbReference type="GO" id="GO:0005634">
    <property type="term" value="C:nucleus"/>
    <property type="evidence" value="ECO:0007669"/>
    <property type="project" value="UniProtKB-SubCell"/>
</dbReference>
<evidence type="ECO:0000256" key="1">
    <source>
        <dbReference type="ARBA" id="ARBA00004123"/>
    </source>
</evidence>
<comment type="subcellular location">
    <subcellularLocation>
        <location evidence="1">Nucleus</location>
    </subcellularLocation>
</comment>
<keyword evidence="8" id="KW-1185">Reference proteome</keyword>
<feature type="region of interest" description="Disordered" evidence="5">
    <location>
        <begin position="83"/>
        <end position="148"/>
    </location>
</feature>
<gene>
    <name evidence="7" type="ORF">CSOJ01_11232</name>
</gene>
<dbReference type="InterPro" id="IPR050987">
    <property type="entry name" value="AtrR-like"/>
</dbReference>
<evidence type="ECO:0000313" key="7">
    <source>
        <dbReference type="EMBL" id="KAF6802958.1"/>
    </source>
</evidence>
<dbReference type="InterPro" id="IPR001138">
    <property type="entry name" value="Zn2Cys6_DnaBD"/>
</dbReference>
<evidence type="ECO:0000313" key="8">
    <source>
        <dbReference type="Proteomes" id="UP000652219"/>
    </source>
</evidence>
<evidence type="ECO:0000256" key="5">
    <source>
        <dbReference type="SAM" id="MobiDB-lite"/>
    </source>
</evidence>
<sequence length="618" mass="68410">MADQSASHLNPLSCKRCKHRKVRCSRVQPVCDRCKTHNIECVYPQRVKRRVTRTLTDRLSTTDGALSTILERLQRVEQHCTTLPAATSNPAPGPDTFSTPPAPTADPPTAPRHASTSTSIPSNVSSPAPSSVAGGHATSPWTSIATPSASPEIDTAAILKDAVDQVQRLRLQTIATAAITEDVRIPADLSEEWIKNYFAHMQTEMFLSLVNRKLIELIPDLLELPHVHLDPAILVVYYGILYHGCALGASFVGDEESLQYVRMLYLCCLRSLPLWQREATGTTTDFIAAIFMCRTAAECFDEELSWRMYTYACDYAQKLNLHNATTITSRQRPAGGGAALDADRKGFWELIQVDFFFRLLFNRPPAITSNLNSWKVNLPWLSAEAQPDMSAVPTFVFLVSSRMTFILSRFFQELETPNCTEEYMRPKTEELCREIGQLYAEWGVDEWVRKTIAADNKAEAWMMSDLAMSGYTYVIFMYRKLSVLRSSSPRPVASDADVPDSPLAVDASRRLLATVLAVLARNPFPETISVLFGMYRLYVAYACLVGSVMRGTGVPEDVPLLERVGEAMALASRGERDFVPLVRAIQSLVVEVKRKAGEACVSNGTTPLLANILIGAGG</sequence>
<feature type="domain" description="Zn(2)-C6 fungal-type" evidence="6">
    <location>
        <begin position="13"/>
        <end position="43"/>
    </location>
</feature>
<proteinExistence type="predicted"/>
<dbReference type="SUPFAM" id="SSF57701">
    <property type="entry name" value="Zn2/Cys6 DNA-binding domain"/>
    <property type="match status" value="1"/>
</dbReference>
<feature type="compositionally biased region" description="Pro residues" evidence="5">
    <location>
        <begin position="100"/>
        <end position="110"/>
    </location>
</feature>
<dbReference type="SMART" id="SM00066">
    <property type="entry name" value="GAL4"/>
    <property type="match status" value="1"/>
</dbReference>
<dbReference type="GO" id="GO:0000981">
    <property type="term" value="F:DNA-binding transcription factor activity, RNA polymerase II-specific"/>
    <property type="evidence" value="ECO:0007669"/>
    <property type="project" value="InterPro"/>
</dbReference>
<accession>A0A8H6IYQ8</accession>
<keyword evidence="4" id="KW-0539">Nucleus</keyword>
<dbReference type="PROSITE" id="PS50048">
    <property type="entry name" value="ZN2_CY6_FUNGAL_2"/>
    <property type="match status" value="1"/>
</dbReference>
<dbReference type="CDD" id="cd12148">
    <property type="entry name" value="fungal_TF_MHR"/>
    <property type="match status" value="1"/>
</dbReference>
<evidence type="ECO:0000256" key="2">
    <source>
        <dbReference type="ARBA" id="ARBA00022723"/>
    </source>
</evidence>
<evidence type="ECO:0000256" key="3">
    <source>
        <dbReference type="ARBA" id="ARBA00023125"/>
    </source>
</evidence>
<dbReference type="GO" id="GO:0008270">
    <property type="term" value="F:zinc ion binding"/>
    <property type="evidence" value="ECO:0007669"/>
    <property type="project" value="InterPro"/>
</dbReference>
<keyword evidence="3" id="KW-0238">DNA-binding</keyword>
<dbReference type="PROSITE" id="PS00463">
    <property type="entry name" value="ZN2_CY6_FUNGAL_1"/>
    <property type="match status" value="1"/>
</dbReference>
<evidence type="ECO:0000256" key="4">
    <source>
        <dbReference type="ARBA" id="ARBA00023242"/>
    </source>
</evidence>
<dbReference type="GO" id="GO:0003677">
    <property type="term" value="F:DNA binding"/>
    <property type="evidence" value="ECO:0007669"/>
    <property type="project" value="UniProtKB-KW"/>
</dbReference>
<dbReference type="Gene3D" id="4.10.240.10">
    <property type="entry name" value="Zn(2)-C6 fungal-type DNA-binding domain"/>
    <property type="match status" value="1"/>
</dbReference>
<feature type="compositionally biased region" description="Polar residues" evidence="5">
    <location>
        <begin position="139"/>
        <end position="148"/>
    </location>
</feature>
<dbReference type="Pfam" id="PF00172">
    <property type="entry name" value="Zn_clus"/>
    <property type="match status" value="1"/>
</dbReference>
<name>A0A8H6IYQ8_9PEZI</name>
<dbReference type="AlphaFoldDB" id="A0A8H6IYQ8"/>
<feature type="compositionally biased region" description="Low complexity" evidence="5">
    <location>
        <begin position="115"/>
        <end position="133"/>
    </location>
</feature>
<reference evidence="7 8" key="1">
    <citation type="journal article" date="2020" name="Phytopathology">
        <title>Genome Sequence Resources of Colletotrichum truncatum, C. plurivorum, C. musicola, and C. sojae: Four Species Pathogenic to Soybean (Glycine max).</title>
        <authorList>
            <person name="Rogerio F."/>
            <person name="Boufleur T.R."/>
            <person name="Ciampi-Guillardi M."/>
            <person name="Sukno S.A."/>
            <person name="Thon M.R."/>
            <person name="Massola Junior N.S."/>
            <person name="Baroncelli R."/>
        </authorList>
    </citation>
    <scope>NUCLEOTIDE SEQUENCE [LARGE SCALE GENOMIC DNA]</scope>
    <source>
        <strain evidence="7 8">LFN0009</strain>
    </source>
</reference>